<evidence type="ECO:0000256" key="1">
    <source>
        <dbReference type="ARBA" id="ARBA00009477"/>
    </source>
</evidence>
<dbReference type="GO" id="GO:0015562">
    <property type="term" value="F:efflux transmembrane transporter activity"/>
    <property type="evidence" value="ECO:0007669"/>
    <property type="project" value="TreeGrafter"/>
</dbReference>
<dbReference type="RefSeq" id="WP_126604186.1">
    <property type="nucleotide sequence ID" value="NZ_AP018795.1"/>
</dbReference>
<dbReference type="EMBL" id="AP018795">
    <property type="protein sequence ID" value="BBF63957.1"/>
    <property type="molecule type" value="Genomic_DNA"/>
</dbReference>
<dbReference type="NCBIfam" id="TIGR01730">
    <property type="entry name" value="RND_mfp"/>
    <property type="match status" value="1"/>
</dbReference>
<dbReference type="Proteomes" id="UP000280188">
    <property type="component" value="Chromosome"/>
</dbReference>
<comment type="similarity">
    <text evidence="1">Belongs to the membrane fusion protein (MFP) (TC 8.A.1) family.</text>
</comment>
<dbReference type="AlphaFoldDB" id="A0A2Z6IHB3"/>
<keyword evidence="3" id="KW-1185">Reference proteome</keyword>
<evidence type="ECO:0000313" key="3">
    <source>
        <dbReference type="Proteomes" id="UP000280188"/>
    </source>
</evidence>
<organism evidence="2 3">
    <name type="scientific">Acidithiobacillus ferridurans</name>
    <dbReference type="NCBI Taxonomy" id="1232575"/>
    <lineage>
        <taxon>Bacteria</taxon>
        <taxon>Pseudomonadati</taxon>
        <taxon>Pseudomonadota</taxon>
        <taxon>Acidithiobacillia</taxon>
        <taxon>Acidithiobacillales</taxon>
        <taxon>Acidithiobacillaceae</taxon>
        <taxon>Acidithiobacillus</taxon>
    </lineage>
</organism>
<name>A0A2Z6IHB3_ACIFI</name>
<dbReference type="PANTHER" id="PTHR30469">
    <property type="entry name" value="MULTIDRUG RESISTANCE PROTEIN MDTA"/>
    <property type="match status" value="1"/>
</dbReference>
<sequence>MTPHKRSMIHISPRWSAIVGLGMLLWLAGVDAAWALPVRLAVVAAAPAQQENTVLATVESNGQVTLTATVTGRVLGPLLPAGQIPAGALVAHIAPPGLQATISAARARVAFSRSQWFRNRKLYADGVLSRQDVEQAKLALDESRSALRVLQAQSNQQQLTAPFAGSLHYLVPAGAVVNAGQPIATLAGRGAPWARAYVTPAVAQGLRIGTVVGLDGSNWRGHGKIRSVGQSARHLGLVPVYIDLPTGSSLLPGEWLQVRLPSPGTTAFVLPTASIVMRGARTEVFAVRHGRAVVVPVHIVASRGDRTWVSGDLRVGEPVVRSGNARLVGGTPVQVQKP</sequence>
<dbReference type="Gene3D" id="2.40.420.20">
    <property type="match status" value="1"/>
</dbReference>
<gene>
    <name evidence="2" type="ORF">AFERRID_01750</name>
</gene>
<dbReference type="Gene3D" id="1.10.287.470">
    <property type="entry name" value="Helix hairpin bin"/>
    <property type="match status" value="1"/>
</dbReference>
<accession>A0A2Z6IHB3</accession>
<dbReference type="SUPFAM" id="SSF111369">
    <property type="entry name" value="HlyD-like secretion proteins"/>
    <property type="match status" value="1"/>
</dbReference>
<protein>
    <submittedName>
        <fullName evidence="2">Multidrug resistance protein MdtA</fullName>
    </submittedName>
</protein>
<dbReference type="PANTHER" id="PTHR30469:SF15">
    <property type="entry name" value="HLYD FAMILY OF SECRETION PROTEINS"/>
    <property type="match status" value="1"/>
</dbReference>
<dbReference type="GO" id="GO:1990281">
    <property type="term" value="C:efflux pump complex"/>
    <property type="evidence" value="ECO:0007669"/>
    <property type="project" value="TreeGrafter"/>
</dbReference>
<evidence type="ECO:0000313" key="2">
    <source>
        <dbReference type="EMBL" id="BBF63957.1"/>
    </source>
</evidence>
<proteinExistence type="inferred from homology"/>
<reference evidence="2 3" key="1">
    <citation type="journal article" date="2018" name="Microbiol. Resour. Announc.">
        <title>Complete Genome Sequence of Acidithiobacillus ferridurans JCM 18981.</title>
        <authorList>
            <person name="Miyauchi T."/>
            <person name="Kouzuma A."/>
            <person name="Abe T."/>
            <person name="Watanabe K."/>
        </authorList>
    </citation>
    <scope>NUCLEOTIDE SEQUENCE [LARGE SCALE GENOMIC DNA]</scope>
    <source>
        <strain evidence="3">ATCC 33020 / DSM 29468 / JCM 18981 / 11Fe</strain>
    </source>
</reference>
<dbReference type="InterPro" id="IPR006143">
    <property type="entry name" value="RND_pump_MFP"/>
</dbReference>
<dbReference type="KEGG" id="afj:AFERRID_01750"/>
<dbReference type="Gene3D" id="2.40.50.100">
    <property type="match status" value="1"/>
</dbReference>